<reference evidence="5" key="1">
    <citation type="journal article" date="2020" name="mSystems">
        <title>Genome- and Community-Level Interaction Insights into Carbon Utilization and Element Cycling Functions of Hydrothermarchaeota in Hydrothermal Sediment.</title>
        <authorList>
            <person name="Zhou Z."/>
            <person name="Liu Y."/>
            <person name="Xu W."/>
            <person name="Pan J."/>
            <person name="Luo Z.H."/>
            <person name="Li M."/>
        </authorList>
    </citation>
    <scope>NUCLEOTIDE SEQUENCE [LARGE SCALE GENOMIC DNA]</scope>
    <source>
        <strain evidence="5">SpSt-418</strain>
    </source>
</reference>
<accession>A0A7C3PL71</accession>
<feature type="domain" description="4'-phosphopantetheinyl transferase N-terminal" evidence="4">
    <location>
        <begin position="31"/>
        <end position="116"/>
    </location>
</feature>
<dbReference type="GO" id="GO:0000287">
    <property type="term" value="F:magnesium ion binding"/>
    <property type="evidence" value="ECO:0007669"/>
    <property type="project" value="InterPro"/>
</dbReference>
<dbReference type="SUPFAM" id="SSF56214">
    <property type="entry name" value="4'-phosphopantetheinyl transferase"/>
    <property type="match status" value="2"/>
</dbReference>
<dbReference type="PANTHER" id="PTHR12215:SF10">
    <property type="entry name" value="L-AMINOADIPATE-SEMIALDEHYDE DEHYDROGENASE-PHOSPHOPANTETHEINYL TRANSFERASE"/>
    <property type="match status" value="1"/>
</dbReference>
<feature type="domain" description="4'-phosphopantetheinyl transferase" evidence="3">
    <location>
        <begin position="121"/>
        <end position="189"/>
    </location>
</feature>
<name>A0A7C3PL71_9CYAN</name>
<dbReference type="InterPro" id="IPR050559">
    <property type="entry name" value="P-Pant_transferase_sf"/>
</dbReference>
<organism evidence="5">
    <name type="scientific">Oscillatoriales cyanobacterium SpSt-418</name>
    <dbReference type="NCBI Taxonomy" id="2282169"/>
    <lineage>
        <taxon>Bacteria</taxon>
        <taxon>Bacillati</taxon>
        <taxon>Cyanobacteriota</taxon>
        <taxon>Cyanophyceae</taxon>
        <taxon>Oscillatoriophycideae</taxon>
        <taxon>Oscillatoriales</taxon>
    </lineage>
</organism>
<dbReference type="Pfam" id="PF22624">
    <property type="entry name" value="AASDHPPT_N"/>
    <property type="match status" value="1"/>
</dbReference>
<dbReference type="InterPro" id="IPR055066">
    <property type="entry name" value="AASDHPPT_N"/>
</dbReference>
<protein>
    <submittedName>
        <fullName evidence="5">4'-phosphopantetheinyl transferase superfamily protein</fullName>
    </submittedName>
</protein>
<gene>
    <name evidence="5" type="ORF">ENR64_02930</name>
</gene>
<dbReference type="GO" id="GO:0005829">
    <property type="term" value="C:cytosol"/>
    <property type="evidence" value="ECO:0007669"/>
    <property type="project" value="TreeGrafter"/>
</dbReference>
<dbReference type="AlphaFoldDB" id="A0A7C3PL71"/>
<dbReference type="GO" id="GO:0008897">
    <property type="term" value="F:holo-[acyl-carrier-protein] synthase activity"/>
    <property type="evidence" value="ECO:0007669"/>
    <property type="project" value="InterPro"/>
</dbReference>
<evidence type="ECO:0000259" key="4">
    <source>
        <dbReference type="Pfam" id="PF22624"/>
    </source>
</evidence>
<dbReference type="Gene3D" id="3.90.470.20">
    <property type="entry name" value="4'-phosphopantetheinyl transferase domain"/>
    <property type="match status" value="2"/>
</dbReference>
<dbReference type="Pfam" id="PF01648">
    <property type="entry name" value="ACPS"/>
    <property type="match status" value="1"/>
</dbReference>
<evidence type="ECO:0000313" key="5">
    <source>
        <dbReference type="EMBL" id="HFM96717.1"/>
    </source>
</evidence>
<comment type="similarity">
    <text evidence="1">Belongs to the P-Pant transferase superfamily. Gsp/Sfp/HetI/AcpT family.</text>
</comment>
<sequence>MQPVWVKPPQILNISQRTLHLWRVNLAIAPDDLAHLSTLLSDEEAQRAQRFRFDRDRHRFIAARGTLRQLLSHYLQSSATQIQFAYGAHGKPEVAYPKTDLTFNLAHSQNTMVCAVTQQHRVGVDLEFLRETSDILDLARRFFQPAEFAAISQLDETEQQQTFFRLWTAKEAVLKALGSGLAGLAGVEFRWVGDQLELTRLEQETVAPSKWLIQGFTLPEGMGAIACEQNDLDVDCFEWGQ</sequence>
<dbReference type="InterPro" id="IPR008278">
    <property type="entry name" value="4-PPantetheinyl_Trfase_dom"/>
</dbReference>
<dbReference type="GO" id="GO:0019878">
    <property type="term" value="P:lysine biosynthetic process via aminoadipic acid"/>
    <property type="evidence" value="ECO:0007669"/>
    <property type="project" value="TreeGrafter"/>
</dbReference>
<keyword evidence="2 5" id="KW-0808">Transferase</keyword>
<evidence type="ECO:0000256" key="1">
    <source>
        <dbReference type="ARBA" id="ARBA00010990"/>
    </source>
</evidence>
<evidence type="ECO:0000259" key="3">
    <source>
        <dbReference type="Pfam" id="PF01648"/>
    </source>
</evidence>
<comment type="caution">
    <text evidence="5">The sequence shown here is derived from an EMBL/GenBank/DDBJ whole genome shotgun (WGS) entry which is preliminary data.</text>
</comment>
<dbReference type="EMBL" id="DSRU01000042">
    <property type="protein sequence ID" value="HFM96717.1"/>
    <property type="molecule type" value="Genomic_DNA"/>
</dbReference>
<evidence type="ECO:0000256" key="2">
    <source>
        <dbReference type="ARBA" id="ARBA00022679"/>
    </source>
</evidence>
<dbReference type="InterPro" id="IPR037143">
    <property type="entry name" value="4-PPantetheinyl_Trfase_dom_sf"/>
</dbReference>
<dbReference type="PANTHER" id="PTHR12215">
    <property type="entry name" value="PHOSPHOPANTETHEINE TRANSFERASE"/>
    <property type="match status" value="1"/>
</dbReference>
<proteinExistence type="inferred from homology"/>